<evidence type="ECO:0000313" key="2">
    <source>
        <dbReference type="Proteomes" id="UP000004524"/>
    </source>
</evidence>
<dbReference type="AlphaFoldDB" id="D8DZI3"/>
<sequence>MRFFSICILVLCSEVAIAQSHKEKTISVSLPQINVYENKNTLNILKWGTDSVDADISQTVIIHEQKTFEDVPAGNYSGITHIKGDEYAVVSDKTDSEGYYIFKIKFGKDGDILDIKNKGWQDLGGINMDEEAIAYNPHNNHLYIGNEEGST</sequence>
<feature type="non-terminal residue" evidence="1">
    <location>
        <position position="151"/>
    </location>
</feature>
<evidence type="ECO:0000313" key="1">
    <source>
        <dbReference type="EMBL" id="EFI71170.1"/>
    </source>
</evidence>
<dbReference type="Proteomes" id="UP000004524">
    <property type="component" value="Unassembled WGS sequence"/>
</dbReference>
<name>D8DZI3_9BACT</name>
<proteinExistence type="predicted"/>
<protein>
    <submittedName>
        <fullName evidence="1">Uncharacterized protein</fullName>
    </submittedName>
</protein>
<gene>
    <name evidence="1" type="ORF">PBR_2807</name>
</gene>
<accession>D8DZI3</accession>
<dbReference type="EMBL" id="ADWO01000085">
    <property type="protein sequence ID" value="EFI71170.1"/>
    <property type="molecule type" value="Genomic_DNA"/>
</dbReference>
<reference evidence="1 2" key="1">
    <citation type="journal article" date="2010" name="Microb. Ecol.">
        <title>Comparative genome analysis of Prevotella ruminicola and Prevotella bryantii: insights into their environmental niche.</title>
        <authorList>
            <consortium name="North American Consortium for Rumen Bacteria"/>
            <person name="Purushe J."/>
            <person name="Fouts D.E."/>
            <person name="Morrison M."/>
            <person name="White B.A."/>
            <person name="Mackie R.I."/>
            <person name="Coutinho P.M."/>
            <person name="Henrissat B."/>
            <person name="Nelson K.E."/>
        </authorList>
    </citation>
    <scope>NUCLEOTIDE SEQUENCE [LARGE SCALE GENOMIC DNA]</scope>
    <source>
        <strain evidence="1 2">B14</strain>
    </source>
</reference>
<organism evidence="1 2">
    <name type="scientific">Segatella baroniae B14</name>
    <dbReference type="NCBI Taxonomy" id="752555"/>
    <lineage>
        <taxon>Bacteria</taxon>
        <taxon>Pseudomonadati</taxon>
        <taxon>Bacteroidota</taxon>
        <taxon>Bacteroidia</taxon>
        <taxon>Bacteroidales</taxon>
        <taxon>Prevotellaceae</taxon>
        <taxon>Segatella</taxon>
    </lineage>
</organism>
<keyword evidence="2" id="KW-1185">Reference proteome</keyword>
<comment type="caution">
    <text evidence="1">The sequence shown here is derived from an EMBL/GenBank/DDBJ whole genome shotgun (WGS) entry which is preliminary data.</text>
</comment>
<dbReference type="STRING" id="77095.SAMN05216455_101724"/>